<accession>A0A3S1CCU9</accession>
<evidence type="ECO:0000259" key="3">
    <source>
        <dbReference type="PROSITE" id="PS50994"/>
    </source>
</evidence>
<feature type="compositionally biased region" description="Basic and acidic residues" evidence="1">
    <location>
        <begin position="593"/>
        <end position="603"/>
    </location>
</feature>
<feature type="region of interest" description="Disordered" evidence="1">
    <location>
        <begin position="221"/>
        <end position="290"/>
    </location>
</feature>
<dbReference type="GO" id="GO:0015074">
    <property type="term" value="P:DNA integration"/>
    <property type="evidence" value="ECO:0007669"/>
    <property type="project" value="InterPro"/>
</dbReference>
<feature type="region of interest" description="Disordered" evidence="1">
    <location>
        <begin position="29"/>
        <end position="90"/>
    </location>
</feature>
<feature type="region of interest" description="Disordered" evidence="1">
    <location>
        <begin position="143"/>
        <end position="162"/>
    </location>
</feature>
<dbReference type="InterPro" id="IPR036397">
    <property type="entry name" value="RNaseH_sf"/>
</dbReference>
<keyword evidence="5" id="KW-1185">Reference proteome</keyword>
<feature type="compositionally biased region" description="Polar residues" evidence="1">
    <location>
        <begin position="569"/>
        <end position="578"/>
    </location>
</feature>
<keyword evidence="2" id="KW-0732">Signal</keyword>
<dbReference type="STRING" id="188477.A0A3S1CCU9"/>
<dbReference type="EMBL" id="RQTK01000061">
    <property type="protein sequence ID" value="RUS89231.1"/>
    <property type="molecule type" value="Genomic_DNA"/>
</dbReference>
<proteinExistence type="predicted"/>
<dbReference type="OrthoDB" id="444601at2759"/>
<reference evidence="4 5" key="1">
    <citation type="submission" date="2019-01" db="EMBL/GenBank/DDBJ databases">
        <title>A draft genome assembly of the solar-powered sea slug Elysia chlorotica.</title>
        <authorList>
            <person name="Cai H."/>
            <person name="Li Q."/>
            <person name="Fang X."/>
            <person name="Li J."/>
            <person name="Curtis N.E."/>
            <person name="Altenburger A."/>
            <person name="Shibata T."/>
            <person name="Feng M."/>
            <person name="Maeda T."/>
            <person name="Schwartz J.A."/>
            <person name="Shigenobu S."/>
            <person name="Lundholm N."/>
            <person name="Nishiyama T."/>
            <person name="Yang H."/>
            <person name="Hasebe M."/>
            <person name="Li S."/>
            <person name="Pierce S.K."/>
            <person name="Wang J."/>
        </authorList>
    </citation>
    <scope>NUCLEOTIDE SEQUENCE [LARGE SCALE GENOMIC DNA]</scope>
    <source>
        <strain evidence="4">EC2010</strain>
        <tissue evidence="4">Whole organism of an adult</tissue>
    </source>
</reference>
<organism evidence="4 5">
    <name type="scientific">Elysia chlorotica</name>
    <name type="common">Eastern emerald elysia</name>
    <name type="synonym">Sea slug</name>
    <dbReference type="NCBI Taxonomy" id="188477"/>
    <lineage>
        <taxon>Eukaryota</taxon>
        <taxon>Metazoa</taxon>
        <taxon>Spiralia</taxon>
        <taxon>Lophotrochozoa</taxon>
        <taxon>Mollusca</taxon>
        <taxon>Gastropoda</taxon>
        <taxon>Heterobranchia</taxon>
        <taxon>Euthyneura</taxon>
        <taxon>Panpulmonata</taxon>
        <taxon>Sacoglossa</taxon>
        <taxon>Placobranchoidea</taxon>
        <taxon>Plakobranchidae</taxon>
        <taxon>Elysia</taxon>
    </lineage>
</organism>
<feature type="signal peptide" evidence="2">
    <location>
        <begin position="1"/>
        <end position="28"/>
    </location>
</feature>
<dbReference type="PANTHER" id="PTHR37984:SF7">
    <property type="entry name" value="INTEGRASE CATALYTIC DOMAIN-CONTAINING PROTEIN"/>
    <property type="match status" value="1"/>
</dbReference>
<dbReference type="PROSITE" id="PS50994">
    <property type="entry name" value="INTEGRASE"/>
    <property type="match status" value="1"/>
</dbReference>
<dbReference type="Proteomes" id="UP000271974">
    <property type="component" value="Unassembled WGS sequence"/>
</dbReference>
<feature type="region of interest" description="Disordered" evidence="1">
    <location>
        <begin position="562"/>
        <end position="603"/>
    </location>
</feature>
<evidence type="ECO:0000256" key="1">
    <source>
        <dbReference type="SAM" id="MobiDB-lite"/>
    </source>
</evidence>
<evidence type="ECO:0000313" key="5">
    <source>
        <dbReference type="Proteomes" id="UP000271974"/>
    </source>
</evidence>
<feature type="chain" id="PRO_5018759687" description="Integrase catalytic domain-containing protein" evidence="2">
    <location>
        <begin position="29"/>
        <end position="603"/>
    </location>
</feature>
<dbReference type="Gene3D" id="3.30.420.10">
    <property type="entry name" value="Ribonuclease H-like superfamily/Ribonuclease H"/>
    <property type="match status" value="1"/>
</dbReference>
<sequence>MLFWTRKKRDLVMCEFYILSILLSLETAQPKEEPPVTEDSGRRASGDKLVCQATEDPAPNGSVPVLTACPFSSSSEGAPSEHQDQRRRSLLVTEESTCQGGANEANPPKEALHTGKNEFSLISQESLELKNIAVEKNEAKAVNGDALPGDSRPTAVNGGIQPSDLSVSEVIASDTGTQNGCSSEVTATLACEDAAGNSVEEGEIIEDSNSSEKECVRTAFPQQESNGVHSAVSASAPDVQAKAQSQGAGELSKSEQENGETSAPGNSHVVREEEGDSSRDQSELVTSNSNSLASLKRKLESLRHKHGGKLRRLEHRALPSAVGWPVENNVAVSAVQFDHANPAVNACSNETLKANAAAIKIKCAEERARESLLDNGPQLVSTEFKTFLEEWGIIHKTSDPRYPKANGKAESAVKTIKGMLSKCEETGEDPYQALLELRCTPRQDVNMSPAEILLGRRPRTMIPSKAGHRPTPNPSYEALRKRRRESIKETYNKNAKDLPSISIDTPVYFRDPQNKWCPGKVTNMRGRSYMVLSESGGTYVRNRVHLRLKKTPFDDTFEAVLATPDRNMETQQPSQPNTDTDRRPTRAKKPPIWHRDYVTEPKM</sequence>
<dbReference type="InterPro" id="IPR001584">
    <property type="entry name" value="Integrase_cat-core"/>
</dbReference>
<evidence type="ECO:0000256" key="2">
    <source>
        <dbReference type="SAM" id="SignalP"/>
    </source>
</evidence>
<dbReference type="InterPro" id="IPR050951">
    <property type="entry name" value="Retrovirus_Pol_polyprotein"/>
</dbReference>
<feature type="compositionally biased region" description="Basic and acidic residues" evidence="1">
    <location>
        <begin position="29"/>
        <end position="46"/>
    </location>
</feature>
<name>A0A3S1CCU9_ELYCH</name>
<gene>
    <name evidence="4" type="ORF">EGW08_002974</name>
</gene>
<protein>
    <recommendedName>
        <fullName evidence="3">Integrase catalytic domain-containing protein</fullName>
    </recommendedName>
</protein>
<dbReference type="GO" id="GO:0003676">
    <property type="term" value="F:nucleic acid binding"/>
    <property type="evidence" value="ECO:0007669"/>
    <property type="project" value="InterPro"/>
</dbReference>
<feature type="compositionally biased region" description="Basic and acidic residues" evidence="1">
    <location>
        <begin position="269"/>
        <end position="282"/>
    </location>
</feature>
<dbReference type="AlphaFoldDB" id="A0A3S1CCU9"/>
<evidence type="ECO:0000313" key="4">
    <source>
        <dbReference type="EMBL" id="RUS89231.1"/>
    </source>
</evidence>
<comment type="caution">
    <text evidence="4">The sequence shown here is derived from an EMBL/GenBank/DDBJ whole genome shotgun (WGS) entry which is preliminary data.</text>
</comment>
<feature type="domain" description="Integrase catalytic" evidence="3">
    <location>
        <begin position="374"/>
        <end position="466"/>
    </location>
</feature>
<dbReference type="SUPFAM" id="SSF53098">
    <property type="entry name" value="Ribonuclease H-like"/>
    <property type="match status" value="1"/>
</dbReference>
<dbReference type="InterPro" id="IPR012337">
    <property type="entry name" value="RNaseH-like_sf"/>
</dbReference>
<dbReference type="PANTHER" id="PTHR37984">
    <property type="entry name" value="PROTEIN CBG26694"/>
    <property type="match status" value="1"/>
</dbReference>